<gene>
    <name evidence="1" type="ORF">AFUS01_LOCUS42732</name>
</gene>
<comment type="caution">
    <text evidence="1">The sequence shown here is derived from an EMBL/GenBank/DDBJ whole genome shotgun (WGS) entry which is preliminary data.</text>
</comment>
<accession>A0A8J2Q4C4</accession>
<keyword evidence="2" id="KW-1185">Reference proteome</keyword>
<proteinExistence type="predicted"/>
<dbReference type="AlphaFoldDB" id="A0A8J2Q4C4"/>
<organism evidence="1 2">
    <name type="scientific">Allacma fusca</name>
    <dbReference type="NCBI Taxonomy" id="39272"/>
    <lineage>
        <taxon>Eukaryota</taxon>
        <taxon>Metazoa</taxon>
        <taxon>Ecdysozoa</taxon>
        <taxon>Arthropoda</taxon>
        <taxon>Hexapoda</taxon>
        <taxon>Collembola</taxon>
        <taxon>Symphypleona</taxon>
        <taxon>Sminthuridae</taxon>
        <taxon>Allacma</taxon>
    </lineage>
</organism>
<reference evidence="1" key="1">
    <citation type="submission" date="2021-06" db="EMBL/GenBank/DDBJ databases">
        <authorList>
            <person name="Hodson N. C."/>
            <person name="Mongue J. A."/>
            <person name="Jaron S. K."/>
        </authorList>
    </citation>
    <scope>NUCLEOTIDE SEQUENCE</scope>
</reference>
<sequence length="67" mass="6833">MDKTADLSKPASSKRGNVGEVLILGSAMGVTPMIGEIAGQAMESNAAADLQKIPSSNAKFQRKGGPC</sequence>
<evidence type="ECO:0000313" key="2">
    <source>
        <dbReference type="Proteomes" id="UP000708208"/>
    </source>
</evidence>
<dbReference type="Proteomes" id="UP000708208">
    <property type="component" value="Unassembled WGS sequence"/>
</dbReference>
<name>A0A8J2Q4C4_9HEXA</name>
<protein>
    <submittedName>
        <fullName evidence="1">Uncharacterized protein</fullName>
    </submittedName>
</protein>
<evidence type="ECO:0000313" key="1">
    <source>
        <dbReference type="EMBL" id="CAG7833086.1"/>
    </source>
</evidence>
<dbReference type="EMBL" id="CAJVCH010568401">
    <property type="protein sequence ID" value="CAG7833086.1"/>
    <property type="molecule type" value="Genomic_DNA"/>
</dbReference>